<dbReference type="NCBIfam" id="TIGR01494">
    <property type="entry name" value="ATPase_P-type"/>
    <property type="match status" value="2"/>
</dbReference>
<dbReference type="InterPro" id="IPR008250">
    <property type="entry name" value="ATPase_P-typ_transduc_dom_A_sf"/>
</dbReference>
<dbReference type="SUPFAM" id="SSF81660">
    <property type="entry name" value="Metal cation-transporting ATPase, ATP-binding domain N"/>
    <property type="match status" value="1"/>
</dbReference>
<name>A0A829YFX0_9GAMM</name>
<feature type="transmembrane region" description="Helical" evidence="9">
    <location>
        <begin position="252"/>
        <end position="285"/>
    </location>
</feature>
<feature type="transmembrane region" description="Helical" evidence="9">
    <location>
        <begin position="742"/>
        <end position="760"/>
    </location>
</feature>
<evidence type="ECO:0000256" key="1">
    <source>
        <dbReference type="ARBA" id="ARBA00004141"/>
    </source>
</evidence>
<comment type="subcellular location">
    <subcellularLocation>
        <location evidence="1">Membrane</location>
        <topology evidence="1">Multi-pass membrane protein</topology>
    </subcellularLocation>
</comment>
<feature type="transmembrane region" description="Helical" evidence="9">
    <location>
        <begin position="716"/>
        <end position="736"/>
    </location>
</feature>
<protein>
    <submittedName>
        <fullName evidence="11">ATPase</fullName>
    </submittedName>
</protein>
<dbReference type="SMART" id="SM00831">
    <property type="entry name" value="Cation_ATPase_N"/>
    <property type="match status" value="1"/>
</dbReference>
<comment type="caution">
    <text evidence="11">The sequence shown here is derived from an EMBL/GenBank/DDBJ whole genome shotgun (WGS) entry which is preliminary data.</text>
</comment>
<feature type="transmembrane region" description="Helical" evidence="9">
    <location>
        <begin position="47"/>
        <end position="66"/>
    </location>
</feature>
<sequence>MNDTTDASPHALESMSSAEAARRLNADGPNELPGQGPRSLVGIVREVLTEPMFLLLIAAASVYIVLGDVREAIILAASIVVVVSITVLQERRTERALTKLRDLSSPRALVIRDGVEQRIAGRDVVAGDLVLLREGDRVPADGVMLEATALSVDESILTGESLPVEKTKSDSPEHGHVYSGSLVVQGFGTARVTATGARTEIGKIGGVLKTLQPETTALFGEVHRLVRWIATAALILCAAIAVIYALSRSDWLGGVLAGITVAMSVLPEEFPLVLTVFLAMGAWRISRVGVLTRRMPALESIGAATILAVDKTGTLTENRMQVVAIETRTDRADMQPGASLTDAAQQVLGIALAASERAPFDPMERAIHTAAQAFAATAVEQLRGMELIREYDLTPELLAVTHVWQPAGADRSYIAVKGAPETVMELCRLESAQRAELMKRVNANAQRGLRILGVAHGTTPNAAFPDTPRSFELQFLGFVCLADPLRTDVPPALAECKQAGIRVVMITGDHPGTAVAIGTQAGFDVDAGVLTGAQVAAMDDETLRQRARNVNIYARSKPEHKLRLVQAFKADDNEVVMTGDGVNDAPALKAAHVGVAMGGRGTDVAREAASLVLVNDDFKSLVAAVRLGRRIYTNIRHAMSYIVSVHIPIAGMGLLPVLFGWPLLLFPVHVLFLEFVIDPACAFVFEADPESDDVMRRPPRPRNEPLFSYDMLKRSIGLGACVMIWTVCVYGIALQWLDDSNARALAFVSLVFANVALIFVSRSRSGDVRTIARRHNNLFWVMAAVACVALALVVYIPAAAAVFRFTPPEWEWIVTVAIATVVLVLVAGRWLRFSPKRTRPAGAE</sequence>
<dbReference type="InterPro" id="IPR004014">
    <property type="entry name" value="ATPase_P-typ_cation-transptr_N"/>
</dbReference>
<dbReference type="PRINTS" id="PR00119">
    <property type="entry name" value="CATATPASE"/>
</dbReference>
<dbReference type="InterPro" id="IPR059000">
    <property type="entry name" value="ATPase_P-type_domA"/>
</dbReference>
<organism evidence="11 12">
    <name type="scientific">Steroidobacter agaridevorans</name>
    <dbReference type="NCBI Taxonomy" id="2695856"/>
    <lineage>
        <taxon>Bacteria</taxon>
        <taxon>Pseudomonadati</taxon>
        <taxon>Pseudomonadota</taxon>
        <taxon>Gammaproteobacteria</taxon>
        <taxon>Steroidobacterales</taxon>
        <taxon>Steroidobacteraceae</taxon>
        <taxon>Steroidobacter</taxon>
    </lineage>
</organism>
<feature type="transmembrane region" description="Helical" evidence="9">
    <location>
        <begin position="665"/>
        <end position="687"/>
    </location>
</feature>
<dbReference type="InterPro" id="IPR001757">
    <property type="entry name" value="P_typ_ATPase"/>
</dbReference>
<keyword evidence="3" id="KW-0547">Nucleotide-binding</keyword>
<dbReference type="GO" id="GO:0016020">
    <property type="term" value="C:membrane"/>
    <property type="evidence" value="ECO:0007669"/>
    <property type="project" value="UniProtKB-SubCell"/>
</dbReference>
<dbReference type="SUPFAM" id="SSF56784">
    <property type="entry name" value="HAD-like"/>
    <property type="match status" value="1"/>
</dbReference>
<dbReference type="SFLD" id="SFLDG00002">
    <property type="entry name" value="C1.7:_P-type_atpase_like"/>
    <property type="match status" value="1"/>
</dbReference>
<evidence type="ECO:0000256" key="3">
    <source>
        <dbReference type="ARBA" id="ARBA00022741"/>
    </source>
</evidence>
<dbReference type="Gene3D" id="3.40.1110.10">
    <property type="entry name" value="Calcium-transporting ATPase, cytoplasmic domain N"/>
    <property type="match status" value="1"/>
</dbReference>
<dbReference type="InterPro" id="IPR018303">
    <property type="entry name" value="ATPase_P-typ_P_site"/>
</dbReference>
<dbReference type="GO" id="GO:0016887">
    <property type="term" value="F:ATP hydrolysis activity"/>
    <property type="evidence" value="ECO:0007669"/>
    <property type="project" value="InterPro"/>
</dbReference>
<proteinExistence type="predicted"/>
<keyword evidence="6 9" id="KW-1133">Transmembrane helix</keyword>
<evidence type="ECO:0000256" key="4">
    <source>
        <dbReference type="ARBA" id="ARBA00022840"/>
    </source>
</evidence>
<dbReference type="SUPFAM" id="SSF81665">
    <property type="entry name" value="Calcium ATPase, transmembrane domain M"/>
    <property type="match status" value="1"/>
</dbReference>
<dbReference type="PROSITE" id="PS00154">
    <property type="entry name" value="ATPASE_E1_E2"/>
    <property type="match status" value="1"/>
</dbReference>
<dbReference type="Pfam" id="PF00690">
    <property type="entry name" value="Cation_ATPase_N"/>
    <property type="match status" value="1"/>
</dbReference>
<evidence type="ECO:0000256" key="7">
    <source>
        <dbReference type="ARBA" id="ARBA00023136"/>
    </source>
</evidence>
<evidence type="ECO:0000256" key="5">
    <source>
        <dbReference type="ARBA" id="ARBA00022967"/>
    </source>
</evidence>
<feature type="transmembrane region" description="Helical" evidence="9">
    <location>
        <begin position="72"/>
        <end position="89"/>
    </location>
</feature>
<dbReference type="GO" id="GO:0015662">
    <property type="term" value="F:P-type ion transporter activity"/>
    <property type="evidence" value="ECO:0007669"/>
    <property type="project" value="UniProtKB-ARBA"/>
</dbReference>
<dbReference type="Proteomes" id="UP000445000">
    <property type="component" value="Unassembled WGS sequence"/>
</dbReference>
<dbReference type="InterPro" id="IPR023298">
    <property type="entry name" value="ATPase_P-typ_TM_dom_sf"/>
</dbReference>
<dbReference type="GO" id="GO:0005524">
    <property type="term" value="F:ATP binding"/>
    <property type="evidence" value="ECO:0007669"/>
    <property type="project" value="UniProtKB-KW"/>
</dbReference>
<evidence type="ECO:0000256" key="8">
    <source>
        <dbReference type="SAM" id="MobiDB-lite"/>
    </source>
</evidence>
<feature type="transmembrane region" description="Helical" evidence="9">
    <location>
        <begin position="225"/>
        <end position="246"/>
    </location>
</feature>
<feature type="domain" description="Cation-transporting P-type ATPase N-terminal" evidence="10">
    <location>
        <begin position="8"/>
        <end position="68"/>
    </location>
</feature>
<dbReference type="PANTHER" id="PTHR42861">
    <property type="entry name" value="CALCIUM-TRANSPORTING ATPASE"/>
    <property type="match status" value="1"/>
</dbReference>
<dbReference type="InterPro" id="IPR006068">
    <property type="entry name" value="ATPase_P-typ_cation-transptr_C"/>
</dbReference>
<dbReference type="Gene3D" id="3.40.50.1000">
    <property type="entry name" value="HAD superfamily/HAD-like"/>
    <property type="match status" value="1"/>
</dbReference>
<dbReference type="AlphaFoldDB" id="A0A829YFX0"/>
<dbReference type="SFLD" id="SFLDS00003">
    <property type="entry name" value="Haloacid_Dehalogenase"/>
    <property type="match status" value="1"/>
</dbReference>
<dbReference type="RefSeq" id="WP_161813997.1">
    <property type="nucleotide sequence ID" value="NZ_BLJN01000004.1"/>
</dbReference>
<feature type="transmembrane region" description="Helical" evidence="9">
    <location>
        <begin position="780"/>
        <end position="806"/>
    </location>
</feature>
<accession>A0A829YFX0</accession>
<dbReference type="InterPro" id="IPR023214">
    <property type="entry name" value="HAD_sf"/>
</dbReference>
<evidence type="ECO:0000256" key="6">
    <source>
        <dbReference type="ARBA" id="ARBA00022989"/>
    </source>
</evidence>
<evidence type="ECO:0000259" key="10">
    <source>
        <dbReference type="SMART" id="SM00831"/>
    </source>
</evidence>
<gene>
    <name evidence="11" type="ORF">GCM10011487_43450</name>
</gene>
<dbReference type="InterPro" id="IPR023299">
    <property type="entry name" value="ATPase_P-typ_cyto_dom_N"/>
</dbReference>
<dbReference type="SUPFAM" id="SSF81653">
    <property type="entry name" value="Calcium ATPase, transduction domain A"/>
    <property type="match status" value="1"/>
</dbReference>
<keyword evidence="7 9" id="KW-0472">Membrane</keyword>
<dbReference type="InterPro" id="IPR044492">
    <property type="entry name" value="P_typ_ATPase_HD_dom"/>
</dbReference>
<dbReference type="PRINTS" id="PR00120">
    <property type="entry name" value="HATPASE"/>
</dbReference>
<dbReference type="Pfam" id="PF00689">
    <property type="entry name" value="Cation_ATPase_C"/>
    <property type="match status" value="1"/>
</dbReference>
<dbReference type="Pfam" id="PF00122">
    <property type="entry name" value="E1-E2_ATPase"/>
    <property type="match status" value="1"/>
</dbReference>
<dbReference type="Gene3D" id="2.70.150.10">
    <property type="entry name" value="Calcium-transporting ATPase, cytoplasmic transduction domain A"/>
    <property type="match status" value="1"/>
</dbReference>
<evidence type="ECO:0000256" key="9">
    <source>
        <dbReference type="SAM" id="Phobius"/>
    </source>
</evidence>
<dbReference type="InterPro" id="IPR036412">
    <property type="entry name" value="HAD-like_sf"/>
</dbReference>
<feature type="region of interest" description="Disordered" evidence="8">
    <location>
        <begin position="1"/>
        <end position="20"/>
    </location>
</feature>
<feature type="transmembrane region" description="Helical" evidence="9">
    <location>
        <begin position="812"/>
        <end position="831"/>
    </location>
</feature>
<dbReference type="EMBL" id="BLJN01000004">
    <property type="protein sequence ID" value="GFE82345.1"/>
    <property type="molecule type" value="Genomic_DNA"/>
</dbReference>
<keyword evidence="5" id="KW-1278">Translocase</keyword>
<feature type="transmembrane region" description="Helical" evidence="9">
    <location>
        <begin position="638"/>
        <end position="659"/>
    </location>
</feature>
<dbReference type="Pfam" id="PF00702">
    <property type="entry name" value="Hydrolase"/>
    <property type="match status" value="1"/>
</dbReference>
<dbReference type="Gene3D" id="1.20.1110.10">
    <property type="entry name" value="Calcium-transporting ATPase, transmembrane domain"/>
    <property type="match status" value="1"/>
</dbReference>
<keyword evidence="4" id="KW-0067">ATP-binding</keyword>
<evidence type="ECO:0000313" key="12">
    <source>
        <dbReference type="Proteomes" id="UP000445000"/>
    </source>
</evidence>
<keyword evidence="2 9" id="KW-0812">Transmembrane</keyword>
<reference evidence="12" key="1">
    <citation type="submission" date="2020-01" db="EMBL/GenBank/DDBJ databases">
        <title>'Steroidobacter agaridevorans' sp. nov., agar-degrading bacteria isolated from rhizosphere soils.</title>
        <authorList>
            <person name="Ikenaga M."/>
            <person name="Kataoka M."/>
            <person name="Murouchi A."/>
            <person name="Katsuragi S."/>
            <person name="Sakai M."/>
        </authorList>
    </citation>
    <scope>NUCLEOTIDE SEQUENCE [LARGE SCALE GENOMIC DNA]</scope>
    <source>
        <strain evidence="12">YU21-B</strain>
    </source>
</reference>
<evidence type="ECO:0000313" key="11">
    <source>
        <dbReference type="EMBL" id="GFE82345.1"/>
    </source>
</evidence>
<keyword evidence="12" id="KW-1185">Reference proteome</keyword>
<evidence type="ECO:0000256" key="2">
    <source>
        <dbReference type="ARBA" id="ARBA00022692"/>
    </source>
</evidence>
<dbReference type="SFLD" id="SFLDF00027">
    <property type="entry name" value="p-type_atpase"/>
    <property type="match status" value="1"/>
</dbReference>